<name>A4S0R0_OSTLU</name>
<dbReference type="SMART" id="SM00338">
    <property type="entry name" value="BRLZ"/>
    <property type="match status" value="1"/>
</dbReference>
<dbReference type="AlphaFoldDB" id="A4S0R0"/>
<dbReference type="HOGENOM" id="CLU_1135106_0_0_1"/>
<dbReference type="PROSITE" id="PS00036">
    <property type="entry name" value="BZIP_BASIC"/>
    <property type="match status" value="1"/>
</dbReference>
<dbReference type="GeneID" id="5002845"/>
<dbReference type="RefSeq" id="XP_001419023.1">
    <property type="nucleotide sequence ID" value="XM_001418986.1"/>
</dbReference>
<evidence type="ECO:0000256" key="1">
    <source>
        <dbReference type="SAM" id="Coils"/>
    </source>
</evidence>
<dbReference type="InterPro" id="IPR044759">
    <property type="entry name" value="bZIP_RF2"/>
</dbReference>
<evidence type="ECO:0000313" key="5">
    <source>
        <dbReference type="Proteomes" id="UP000001568"/>
    </source>
</evidence>
<dbReference type="Gramene" id="ABO97316">
    <property type="protein sequence ID" value="ABO97316"/>
    <property type="gene ID" value="OSTLU_32832"/>
</dbReference>
<dbReference type="KEGG" id="olu:OSTLU_32832"/>
<proteinExistence type="predicted"/>
<protein>
    <recommendedName>
        <fullName evidence="3">BZIP domain-containing protein</fullName>
    </recommendedName>
</protein>
<organism evidence="4 5">
    <name type="scientific">Ostreococcus lucimarinus (strain CCE9901)</name>
    <dbReference type="NCBI Taxonomy" id="436017"/>
    <lineage>
        <taxon>Eukaryota</taxon>
        <taxon>Viridiplantae</taxon>
        <taxon>Chlorophyta</taxon>
        <taxon>Mamiellophyceae</taxon>
        <taxon>Mamiellales</taxon>
        <taxon>Bathycoccaceae</taxon>
        <taxon>Ostreococcus</taxon>
    </lineage>
</organism>
<feature type="compositionally biased region" description="Basic and acidic residues" evidence="2">
    <location>
        <begin position="14"/>
        <end position="29"/>
    </location>
</feature>
<evidence type="ECO:0000256" key="2">
    <source>
        <dbReference type="SAM" id="MobiDB-lite"/>
    </source>
</evidence>
<accession>A4S0R0</accession>
<evidence type="ECO:0000259" key="3">
    <source>
        <dbReference type="PROSITE" id="PS50217"/>
    </source>
</evidence>
<reference evidence="4 5" key="1">
    <citation type="journal article" date="2007" name="Proc. Natl. Acad. Sci. U.S.A.">
        <title>The tiny eukaryote Ostreococcus provides genomic insights into the paradox of plankton speciation.</title>
        <authorList>
            <person name="Palenik B."/>
            <person name="Grimwood J."/>
            <person name="Aerts A."/>
            <person name="Rouze P."/>
            <person name="Salamov A."/>
            <person name="Putnam N."/>
            <person name="Dupont C."/>
            <person name="Jorgensen R."/>
            <person name="Derelle E."/>
            <person name="Rombauts S."/>
            <person name="Zhou K."/>
            <person name="Otillar R."/>
            <person name="Merchant S.S."/>
            <person name="Podell S."/>
            <person name="Gaasterland T."/>
            <person name="Napoli C."/>
            <person name="Gendler K."/>
            <person name="Manuell A."/>
            <person name="Tai V."/>
            <person name="Vallon O."/>
            <person name="Piganeau G."/>
            <person name="Jancek S."/>
            <person name="Heijde M."/>
            <person name="Jabbari K."/>
            <person name="Bowler C."/>
            <person name="Lohr M."/>
            <person name="Robbens S."/>
            <person name="Werner G."/>
            <person name="Dubchak I."/>
            <person name="Pazour G.J."/>
            <person name="Ren Q."/>
            <person name="Paulsen I."/>
            <person name="Delwiche C."/>
            <person name="Schmutz J."/>
            <person name="Rokhsar D."/>
            <person name="Van de Peer Y."/>
            <person name="Moreau H."/>
            <person name="Grigoriev I.V."/>
        </authorList>
    </citation>
    <scope>NUCLEOTIDE SEQUENCE [LARGE SCALE GENOMIC DNA]</scope>
    <source>
        <strain evidence="4 5">CCE9901</strain>
    </source>
</reference>
<feature type="domain" description="BZIP" evidence="3">
    <location>
        <begin position="107"/>
        <end position="170"/>
    </location>
</feature>
<gene>
    <name evidence="4" type="ORF">OSTLU_32832</name>
</gene>
<dbReference type="GO" id="GO:0003700">
    <property type="term" value="F:DNA-binding transcription factor activity"/>
    <property type="evidence" value="ECO:0007669"/>
    <property type="project" value="InterPro"/>
</dbReference>
<sequence>MSEISPLASPRAEANGEREWGAPRHERSLSESLESAQTSAWAREAGRGGSDKGRETSARQGLPPTVIGAPAHHARARSYSQADAHEPSLRTVLEEPRGANGGTTTEEEKRERRMQANRLSAAKSRMKKMRRMVELEQTCEETLTRVNALSAEVEALRAEYEELRARNEELTSTLSTPRGPHLDSASKEFLQSLSGVDGSFTGMTIDAKGYDDEAFAETLNIARASSMERLFDSDGFFVSSPRMDE</sequence>
<keyword evidence="1" id="KW-0175">Coiled coil</keyword>
<dbReference type="Pfam" id="PF00170">
    <property type="entry name" value="bZIP_1"/>
    <property type="match status" value="1"/>
</dbReference>
<feature type="compositionally biased region" description="Basic and acidic residues" evidence="2">
    <location>
        <begin position="44"/>
        <end position="57"/>
    </location>
</feature>
<feature type="coiled-coil region" evidence="1">
    <location>
        <begin position="132"/>
        <end position="173"/>
    </location>
</feature>
<keyword evidence="5" id="KW-1185">Reference proteome</keyword>
<dbReference type="PROSITE" id="PS50217">
    <property type="entry name" value="BZIP"/>
    <property type="match status" value="1"/>
</dbReference>
<dbReference type="Proteomes" id="UP000001568">
    <property type="component" value="Chromosome 7"/>
</dbReference>
<dbReference type="CDD" id="cd14703">
    <property type="entry name" value="bZIP_plant_RF2"/>
    <property type="match status" value="1"/>
</dbReference>
<dbReference type="OrthoDB" id="10657933at2759"/>
<dbReference type="InterPro" id="IPR046347">
    <property type="entry name" value="bZIP_sf"/>
</dbReference>
<dbReference type="InterPro" id="IPR004827">
    <property type="entry name" value="bZIP"/>
</dbReference>
<evidence type="ECO:0000313" key="4">
    <source>
        <dbReference type="EMBL" id="ABO97316.1"/>
    </source>
</evidence>
<dbReference type="Gene3D" id="1.20.5.170">
    <property type="match status" value="1"/>
</dbReference>
<dbReference type="SUPFAM" id="SSF57959">
    <property type="entry name" value="Leucine zipper domain"/>
    <property type="match status" value="1"/>
</dbReference>
<dbReference type="EMBL" id="CP000587">
    <property type="protein sequence ID" value="ABO97316.1"/>
    <property type="molecule type" value="Genomic_DNA"/>
</dbReference>
<feature type="compositionally biased region" description="Basic and acidic residues" evidence="2">
    <location>
        <begin position="83"/>
        <end position="97"/>
    </location>
</feature>
<feature type="region of interest" description="Disordered" evidence="2">
    <location>
        <begin position="1"/>
        <end position="127"/>
    </location>
</feature>